<evidence type="ECO:0000313" key="5">
    <source>
        <dbReference type="EMBL" id="THD85334.1"/>
    </source>
</evidence>
<protein>
    <recommendedName>
        <fullName evidence="4">Putative pterin-4-alpha-carbinolamine dehydratase</fullName>
        <shortName evidence="4">PHS</shortName>
        <ecNumber evidence="4">4.2.1.96</ecNumber>
    </recommendedName>
    <alternativeName>
        <fullName evidence="4">4-alpha-hydroxy-tetrahydropterin dehydratase</fullName>
    </alternativeName>
    <alternativeName>
        <fullName evidence="4">Pterin carbinolamine dehydratase</fullName>
        <shortName evidence="4">PCD</shortName>
    </alternativeName>
</protein>
<accession>A0A4S3MT54</accession>
<evidence type="ECO:0000256" key="4">
    <source>
        <dbReference type="HAMAP-Rule" id="MF_00434"/>
    </source>
</evidence>
<comment type="similarity">
    <text evidence="2 4">Belongs to the pterin-4-alpha-carbinolamine dehydratase family.</text>
</comment>
<dbReference type="NCBIfam" id="NF002018">
    <property type="entry name" value="PRK00823.1-3"/>
    <property type="match status" value="1"/>
</dbReference>
<dbReference type="Gene3D" id="3.30.1360.20">
    <property type="entry name" value="Transcriptional coactivator/pterin dehydratase"/>
    <property type="match status" value="1"/>
</dbReference>
<dbReference type="HAMAP" id="MF_00434">
    <property type="entry name" value="Pterin_4_alpha"/>
    <property type="match status" value="1"/>
</dbReference>
<dbReference type="InterPro" id="IPR001533">
    <property type="entry name" value="Pterin_deHydtase"/>
</dbReference>
<organism evidence="5 6">
    <name type="scientific">Aliigemmobacter aestuarii</name>
    <dbReference type="NCBI Taxonomy" id="1445661"/>
    <lineage>
        <taxon>Bacteria</taxon>
        <taxon>Pseudomonadati</taxon>
        <taxon>Pseudomonadota</taxon>
        <taxon>Alphaproteobacteria</taxon>
        <taxon>Rhodobacterales</taxon>
        <taxon>Paracoccaceae</taxon>
        <taxon>Aliigemmobacter</taxon>
    </lineage>
</organism>
<gene>
    <name evidence="5" type="ORF">E7811_06440</name>
</gene>
<dbReference type="RefSeq" id="WP_136393708.1">
    <property type="nucleotide sequence ID" value="NZ_SSND01000001.1"/>
</dbReference>
<dbReference type="SUPFAM" id="SSF55248">
    <property type="entry name" value="PCD-like"/>
    <property type="match status" value="1"/>
</dbReference>
<dbReference type="InterPro" id="IPR036428">
    <property type="entry name" value="PCD_sf"/>
</dbReference>
<dbReference type="PANTHER" id="PTHR12599:SF0">
    <property type="entry name" value="PTERIN-4-ALPHA-CARBINOLAMINE DEHYDRATASE"/>
    <property type="match status" value="1"/>
</dbReference>
<dbReference type="EC" id="4.2.1.96" evidence="4"/>
<keyword evidence="6" id="KW-1185">Reference proteome</keyword>
<evidence type="ECO:0000313" key="6">
    <source>
        <dbReference type="Proteomes" id="UP000309450"/>
    </source>
</evidence>
<dbReference type="Proteomes" id="UP000309450">
    <property type="component" value="Unassembled WGS sequence"/>
</dbReference>
<evidence type="ECO:0000256" key="1">
    <source>
        <dbReference type="ARBA" id="ARBA00001554"/>
    </source>
</evidence>
<reference evidence="5 6" key="1">
    <citation type="submission" date="2019-04" db="EMBL/GenBank/DDBJ databases">
        <title>Draft genome sequence of Gemmobacter aestuarii sp. nov.</title>
        <authorList>
            <person name="Hameed A."/>
            <person name="Lin S.-Y."/>
            <person name="Shahina M."/>
            <person name="Lai W.-A."/>
            <person name="Young C.-C."/>
        </authorList>
    </citation>
    <scope>NUCLEOTIDE SEQUENCE [LARGE SCALE GENOMIC DNA]</scope>
    <source>
        <strain evidence="5 6">CC-PW-75</strain>
    </source>
</reference>
<evidence type="ECO:0000256" key="2">
    <source>
        <dbReference type="ARBA" id="ARBA00006472"/>
    </source>
</evidence>
<evidence type="ECO:0000256" key="3">
    <source>
        <dbReference type="ARBA" id="ARBA00023239"/>
    </source>
</evidence>
<name>A0A4S3MT54_9RHOB</name>
<dbReference type="Pfam" id="PF01329">
    <property type="entry name" value="Pterin_4a"/>
    <property type="match status" value="1"/>
</dbReference>
<keyword evidence="3 4" id="KW-0456">Lyase</keyword>
<dbReference type="GO" id="GO:0006729">
    <property type="term" value="P:tetrahydrobiopterin biosynthetic process"/>
    <property type="evidence" value="ECO:0007669"/>
    <property type="project" value="InterPro"/>
</dbReference>
<dbReference type="PANTHER" id="PTHR12599">
    <property type="entry name" value="PTERIN-4-ALPHA-CARBINOLAMINE DEHYDRATASE"/>
    <property type="match status" value="1"/>
</dbReference>
<dbReference type="AlphaFoldDB" id="A0A4S3MT54"/>
<sequence length="123" mass="13752">MADLMTVEDRRAHLPSLAATGWAAVEGRDAIRKILRFRSFSQAWGFMSRVALAAETMNHHPEWSNRYNIVDITLTTHDCAGLSLLDIDLARRIDRLAEGADVVADHGQPIECLCELRAGQRSH</sequence>
<comment type="caution">
    <text evidence="5">The sequence shown here is derived from an EMBL/GenBank/DDBJ whole genome shotgun (WGS) entry which is preliminary data.</text>
</comment>
<dbReference type="CDD" id="cd00914">
    <property type="entry name" value="PCD_DCoH_subfamily_b"/>
    <property type="match status" value="1"/>
</dbReference>
<proteinExistence type="inferred from homology"/>
<dbReference type="GO" id="GO:0008124">
    <property type="term" value="F:4-alpha-hydroxytetrahydrobiopterin dehydratase activity"/>
    <property type="evidence" value="ECO:0007669"/>
    <property type="project" value="UniProtKB-UniRule"/>
</dbReference>
<dbReference type="EMBL" id="SSND01000001">
    <property type="protein sequence ID" value="THD85334.1"/>
    <property type="molecule type" value="Genomic_DNA"/>
</dbReference>
<comment type="catalytic activity">
    <reaction evidence="1 4">
        <text>(4aS,6R)-4a-hydroxy-L-erythro-5,6,7,8-tetrahydrobiopterin = (6R)-L-erythro-6,7-dihydrobiopterin + H2O</text>
        <dbReference type="Rhea" id="RHEA:11920"/>
        <dbReference type="ChEBI" id="CHEBI:15377"/>
        <dbReference type="ChEBI" id="CHEBI:15642"/>
        <dbReference type="ChEBI" id="CHEBI:43120"/>
        <dbReference type="EC" id="4.2.1.96"/>
    </reaction>
</comment>
<dbReference type="OrthoDB" id="9794987at2"/>